<proteinExistence type="predicted"/>
<sequence length="414" mass="44272">MPYIMHSVPPSPIAFPDAGESGPFASLGALPRRKSPSQTFIYLPLPDLESETPPPTPTCLPRDGRAHLLTARRPALTMPMRRAASASPTPSCQNSPRATAAIILSNGKPLKPSLKSAQTSPVLPYDAFSRHARTQSMPAQICTKSVQFKDKESGLESVRTFKRTGRPAALLVSSAAEDTETETEPECVAHPFPSTAIFPVIDSSRSSPVPAPNPQPDAHIIVESLTLPPTHPPTLRGTVLVRNVAFEKRVTVRFTLDDWDTVSEVNAAYAGPVSQRDALARASTTLGDVVGLCALDAADHSYDRFTFTVGLGDAPARRTLFLAARFAAPGVGEWWDNNAGANYRVGFCTPAAPVSARHRKRNASVPPRRATAFGASAPAPKVAPQEALGVFSGRGLDMSRTALRSGTGWNTTRW</sequence>
<evidence type="ECO:0000313" key="1">
    <source>
        <dbReference type="EMBL" id="KAI0065812.1"/>
    </source>
</evidence>
<accession>A0ACB8TB89</accession>
<reference evidence="1" key="1">
    <citation type="submission" date="2021-03" db="EMBL/GenBank/DDBJ databases">
        <authorList>
            <consortium name="DOE Joint Genome Institute"/>
            <person name="Ahrendt S."/>
            <person name="Looney B.P."/>
            <person name="Miyauchi S."/>
            <person name="Morin E."/>
            <person name="Drula E."/>
            <person name="Courty P.E."/>
            <person name="Chicoki N."/>
            <person name="Fauchery L."/>
            <person name="Kohler A."/>
            <person name="Kuo A."/>
            <person name="Labutti K."/>
            <person name="Pangilinan J."/>
            <person name="Lipzen A."/>
            <person name="Riley R."/>
            <person name="Andreopoulos W."/>
            <person name="He G."/>
            <person name="Johnson J."/>
            <person name="Barry K.W."/>
            <person name="Grigoriev I.V."/>
            <person name="Nagy L."/>
            <person name="Hibbett D."/>
            <person name="Henrissat B."/>
            <person name="Matheny P.B."/>
            <person name="Labbe J."/>
            <person name="Martin F."/>
        </authorList>
    </citation>
    <scope>NUCLEOTIDE SEQUENCE</scope>
    <source>
        <strain evidence="1">HHB10654</strain>
    </source>
</reference>
<reference evidence="1" key="2">
    <citation type="journal article" date="2022" name="New Phytol.">
        <title>Evolutionary transition to the ectomycorrhizal habit in the genomes of a hyperdiverse lineage of mushroom-forming fungi.</title>
        <authorList>
            <person name="Looney B."/>
            <person name="Miyauchi S."/>
            <person name="Morin E."/>
            <person name="Drula E."/>
            <person name="Courty P.E."/>
            <person name="Kohler A."/>
            <person name="Kuo A."/>
            <person name="LaButti K."/>
            <person name="Pangilinan J."/>
            <person name="Lipzen A."/>
            <person name="Riley R."/>
            <person name="Andreopoulos W."/>
            <person name="He G."/>
            <person name="Johnson J."/>
            <person name="Nolan M."/>
            <person name="Tritt A."/>
            <person name="Barry K.W."/>
            <person name="Grigoriev I.V."/>
            <person name="Nagy L.G."/>
            <person name="Hibbett D."/>
            <person name="Henrissat B."/>
            <person name="Matheny P.B."/>
            <person name="Labbe J."/>
            <person name="Martin F.M."/>
        </authorList>
    </citation>
    <scope>NUCLEOTIDE SEQUENCE</scope>
    <source>
        <strain evidence="1">HHB10654</strain>
    </source>
</reference>
<comment type="caution">
    <text evidence="1">The sequence shown here is derived from an EMBL/GenBank/DDBJ whole genome shotgun (WGS) entry which is preliminary data.</text>
</comment>
<protein>
    <submittedName>
        <fullName evidence="1">Uncharacterized protein</fullName>
    </submittedName>
</protein>
<evidence type="ECO:0000313" key="2">
    <source>
        <dbReference type="Proteomes" id="UP000814140"/>
    </source>
</evidence>
<dbReference type="EMBL" id="MU277194">
    <property type="protein sequence ID" value="KAI0065812.1"/>
    <property type="molecule type" value="Genomic_DNA"/>
</dbReference>
<gene>
    <name evidence="1" type="ORF">BV25DRAFT_1597059</name>
</gene>
<dbReference type="Proteomes" id="UP000814140">
    <property type="component" value="Unassembled WGS sequence"/>
</dbReference>
<name>A0ACB8TB89_9AGAM</name>
<organism evidence="1 2">
    <name type="scientific">Artomyces pyxidatus</name>
    <dbReference type="NCBI Taxonomy" id="48021"/>
    <lineage>
        <taxon>Eukaryota</taxon>
        <taxon>Fungi</taxon>
        <taxon>Dikarya</taxon>
        <taxon>Basidiomycota</taxon>
        <taxon>Agaricomycotina</taxon>
        <taxon>Agaricomycetes</taxon>
        <taxon>Russulales</taxon>
        <taxon>Auriscalpiaceae</taxon>
        <taxon>Artomyces</taxon>
    </lineage>
</organism>
<keyword evidence="2" id="KW-1185">Reference proteome</keyword>